<dbReference type="AlphaFoldDB" id="E9HMB5"/>
<dbReference type="InterPro" id="IPR019734">
    <property type="entry name" value="TPR_rpt"/>
</dbReference>
<dbReference type="STRING" id="6669.E9HMB5"/>
<dbReference type="PhylomeDB" id="E9HMB5"/>
<dbReference type="InParanoid" id="E9HMB5"/>
<dbReference type="HOGENOM" id="CLU_004905_2_0_1"/>
<evidence type="ECO:0000256" key="1">
    <source>
        <dbReference type="ARBA" id="ARBA00022737"/>
    </source>
</evidence>
<dbReference type="eggNOG" id="KOG1128">
    <property type="taxonomic scope" value="Eukaryota"/>
</dbReference>
<evidence type="ECO:0000256" key="3">
    <source>
        <dbReference type="ARBA" id="ARBA00024020"/>
    </source>
</evidence>
<sequence length="815" mass="94083">MPELCQKQVTLEVELSLLDPLLKSTDLTHLCDDLKDLIEHIQKGNFEDVLKHCPIRIFGAGIQQSSIKEAVERFCHDNSSDETSLFQLLCIGISALQRFIQSNWLGCNKWEMSSDDDMIDSASKECLILDAECLFPTIKDLQLLLAAKTILFDFKEQFMHFKLSGWWLMRYLYVHQRVLEESSQLLHSAFLENIIGKIDKLEESLGDNLLFSSLLQLELGYTYLLYGEVQKTKLHFEKANEIVGFRCEWTGAMGKRTQYQQTPLPQLTIRVHFNMDEALLTDTTGRELASDLPRDVRLEDDTRLNQIAFINKDDNILPDLPPLYQSLLIAHATQIEKFHPKDDLLGEELSPLLNCILGHPKIWSFHVSSLVMRSKLESTQRRAVERALSQLQELADSLAKVSPHAHRRIEYFYVSRIPLECELQSELAEVLKSLGAISSALDIYIRLQLWDGVIACYQQLDRKHKAEEIVRQELAKGETPKLWCLLGNCTDDVTYYKKAWELSNHTSARAQRDWAMYFYNKKQLREAIPHFQESLRVNGLQENIWIRLAFCAMDMEDWEIAASAYRRYCGLNSESFEAWNNVAKCYAKLGQKTRAWRALQEAVKCNYENWKIWDNLMIVSIDCCEYEEAIRSYNRILELKEKHVDVQVLKILVQAIVENKEDNYGQEVNRLGAVVQKLLGRLTSQVTNDAQVWEVYADLLAGNGGTETTTAFRVAQLMQKSYRSAIQEKNWEKDIESCTFTLRLCRKYVESCLDLMNKDSSKENFQLASSAKLSLRSAISQVKLCYELDIPEEIKEILDALENLQKDLQNILTTN</sequence>
<evidence type="ECO:0000256" key="2">
    <source>
        <dbReference type="ARBA" id="ARBA00022803"/>
    </source>
</evidence>
<evidence type="ECO:0000313" key="5">
    <source>
        <dbReference type="Proteomes" id="UP000000305"/>
    </source>
</evidence>
<dbReference type="InterPro" id="IPR011030">
    <property type="entry name" value="Lipovitellin_superhlx_dom"/>
</dbReference>
<dbReference type="Gene3D" id="1.25.40.10">
    <property type="entry name" value="Tetratricopeptide repeat domain"/>
    <property type="match status" value="1"/>
</dbReference>
<dbReference type="EMBL" id="GL732685">
    <property type="protein sequence ID" value="EFX67113.1"/>
    <property type="molecule type" value="Genomic_DNA"/>
</dbReference>
<name>E9HMB5_DAPPU</name>
<proteinExistence type="inferred from homology"/>
<dbReference type="KEGG" id="dpx:DAPPUDRAFT_331383"/>
<organism evidence="4 5">
    <name type="scientific">Daphnia pulex</name>
    <name type="common">Water flea</name>
    <dbReference type="NCBI Taxonomy" id="6669"/>
    <lineage>
        <taxon>Eukaryota</taxon>
        <taxon>Metazoa</taxon>
        <taxon>Ecdysozoa</taxon>
        <taxon>Arthropoda</taxon>
        <taxon>Crustacea</taxon>
        <taxon>Branchiopoda</taxon>
        <taxon>Diplostraca</taxon>
        <taxon>Cladocera</taxon>
        <taxon>Anomopoda</taxon>
        <taxon>Daphniidae</taxon>
        <taxon>Daphnia</taxon>
    </lineage>
</organism>
<dbReference type="InterPro" id="IPR044244">
    <property type="entry name" value="TTC27/Emw1"/>
</dbReference>
<keyword evidence="5" id="KW-1185">Reference proteome</keyword>
<dbReference type="FunCoup" id="E9HMB5">
    <property type="interactions" value="2237"/>
</dbReference>
<protein>
    <submittedName>
        <fullName evidence="4">Uncharacterized protein</fullName>
    </submittedName>
</protein>
<dbReference type="InterPro" id="IPR011990">
    <property type="entry name" value="TPR-like_helical_dom_sf"/>
</dbReference>
<dbReference type="OMA" id="NNRYARA"/>
<comment type="similarity">
    <text evidence="3">Belongs to the TTC27 family.</text>
</comment>
<gene>
    <name evidence="4" type="ORF">DAPPUDRAFT_331383</name>
</gene>
<accession>E9HMB5</accession>
<keyword evidence="1" id="KW-0677">Repeat</keyword>
<keyword evidence="2" id="KW-0802">TPR repeat</keyword>
<reference evidence="4 5" key="1">
    <citation type="journal article" date="2011" name="Science">
        <title>The ecoresponsive genome of Daphnia pulex.</title>
        <authorList>
            <person name="Colbourne J.K."/>
            <person name="Pfrender M.E."/>
            <person name="Gilbert D."/>
            <person name="Thomas W.K."/>
            <person name="Tucker A."/>
            <person name="Oakley T.H."/>
            <person name="Tokishita S."/>
            <person name="Aerts A."/>
            <person name="Arnold G.J."/>
            <person name="Basu M.K."/>
            <person name="Bauer D.J."/>
            <person name="Caceres C.E."/>
            <person name="Carmel L."/>
            <person name="Casola C."/>
            <person name="Choi J.H."/>
            <person name="Detter J.C."/>
            <person name="Dong Q."/>
            <person name="Dusheyko S."/>
            <person name="Eads B.D."/>
            <person name="Frohlich T."/>
            <person name="Geiler-Samerotte K.A."/>
            <person name="Gerlach D."/>
            <person name="Hatcher P."/>
            <person name="Jogdeo S."/>
            <person name="Krijgsveld J."/>
            <person name="Kriventseva E.V."/>
            <person name="Kultz D."/>
            <person name="Laforsch C."/>
            <person name="Lindquist E."/>
            <person name="Lopez J."/>
            <person name="Manak J.R."/>
            <person name="Muller J."/>
            <person name="Pangilinan J."/>
            <person name="Patwardhan R.P."/>
            <person name="Pitluck S."/>
            <person name="Pritham E.J."/>
            <person name="Rechtsteiner A."/>
            <person name="Rho M."/>
            <person name="Rogozin I.B."/>
            <person name="Sakarya O."/>
            <person name="Salamov A."/>
            <person name="Schaack S."/>
            <person name="Shapiro H."/>
            <person name="Shiga Y."/>
            <person name="Skalitzky C."/>
            <person name="Smith Z."/>
            <person name="Souvorov A."/>
            <person name="Sung W."/>
            <person name="Tang Z."/>
            <person name="Tsuchiya D."/>
            <person name="Tu H."/>
            <person name="Vos H."/>
            <person name="Wang M."/>
            <person name="Wolf Y.I."/>
            <person name="Yamagata H."/>
            <person name="Yamada T."/>
            <person name="Ye Y."/>
            <person name="Shaw J.R."/>
            <person name="Andrews J."/>
            <person name="Crease T.J."/>
            <person name="Tang H."/>
            <person name="Lucas S.M."/>
            <person name="Robertson H.M."/>
            <person name="Bork P."/>
            <person name="Koonin E.V."/>
            <person name="Zdobnov E.M."/>
            <person name="Grigoriev I.V."/>
            <person name="Lynch M."/>
            <person name="Boore J.L."/>
        </authorList>
    </citation>
    <scope>NUCLEOTIDE SEQUENCE [LARGE SCALE GENOMIC DNA]</scope>
</reference>
<dbReference type="PANTHER" id="PTHR16193">
    <property type="entry name" value="TETRATRICOPEPTIDE REPEAT PROTEIN 27"/>
    <property type="match status" value="1"/>
</dbReference>
<dbReference type="OrthoDB" id="1936594at2759"/>
<dbReference type="SUPFAM" id="SSF48452">
    <property type="entry name" value="TPR-like"/>
    <property type="match status" value="1"/>
</dbReference>
<evidence type="ECO:0000313" key="4">
    <source>
        <dbReference type="EMBL" id="EFX67113.1"/>
    </source>
</evidence>
<dbReference type="Proteomes" id="UP000000305">
    <property type="component" value="Unassembled WGS sequence"/>
</dbReference>
<dbReference type="SMART" id="SM00028">
    <property type="entry name" value="TPR"/>
    <property type="match status" value="5"/>
</dbReference>
<dbReference type="SUPFAM" id="SSF48431">
    <property type="entry name" value="Lipovitellin-phosvitin complex, superhelical domain"/>
    <property type="match status" value="1"/>
</dbReference>
<dbReference type="PANTHER" id="PTHR16193:SF0">
    <property type="entry name" value="TETRATRICOPEPTIDE REPEAT PROTEIN 27"/>
    <property type="match status" value="1"/>
</dbReference>